<comment type="caution">
    <text evidence="1">The sequence shown here is derived from an EMBL/GenBank/DDBJ whole genome shotgun (WGS) entry which is preliminary data.</text>
</comment>
<organism evidence="1 2">
    <name type="scientific">Letharia columbiana</name>
    <dbReference type="NCBI Taxonomy" id="112416"/>
    <lineage>
        <taxon>Eukaryota</taxon>
        <taxon>Fungi</taxon>
        <taxon>Dikarya</taxon>
        <taxon>Ascomycota</taxon>
        <taxon>Pezizomycotina</taxon>
        <taxon>Lecanoromycetes</taxon>
        <taxon>OSLEUM clade</taxon>
        <taxon>Lecanoromycetidae</taxon>
        <taxon>Lecanorales</taxon>
        <taxon>Lecanorineae</taxon>
        <taxon>Parmeliaceae</taxon>
        <taxon>Letharia</taxon>
    </lineage>
</organism>
<keyword evidence="2" id="KW-1185">Reference proteome</keyword>
<evidence type="ECO:0000313" key="1">
    <source>
        <dbReference type="EMBL" id="KAF6234241.1"/>
    </source>
</evidence>
<proteinExistence type="predicted"/>
<dbReference type="AlphaFoldDB" id="A0A8H6L3I3"/>
<dbReference type="Proteomes" id="UP000578531">
    <property type="component" value="Unassembled WGS sequence"/>
</dbReference>
<evidence type="ECO:0000313" key="2">
    <source>
        <dbReference type="Proteomes" id="UP000578531"/>
    </source>
</evidence>
<dbReference type="GeneID" id="59289317"/>
<dbReference type="RefSeq" id="XP_037163642.1">
    <property type="nucleotide sequence ID" value="XM_037309563.1"/>
</dbReference>
<gene>
    <name evidence="1" type="ORF">HO173_007661</name>
</gene>
<protein>
    <submittedName>
        <fullName evidence="1">Uncharacterized protein</fullName>
    </submittedName>
</protein>
<name>A0A8H6L3I3_9LECA</name>
<reference evidence="1 2" key="1">
    <citation type="journal article" date="2020" name="Genomics">
        <title>Complete, high-quality genomes from long-read metagenomic sequencing of two wolf lichen thalli reveals enigmatic genome architecture.</title>
        <authorList>
            <person name="McKenzie S.K."/>
            <person name="Walston R.F."/>
            <person name="Allen J.L."/>
        </authorList>
    </citation>
    <scope>NUCLEOTIDE SEQUENCE [LARGE SCALE GENOMIC DNA]</scope>
    <source>
        <strain evidence="1">WasteWater2</strain>
    </source>
</reference>
<accession>A0A8H6L3I3</accession>
<dbReference type="EMBL" id="JACCJC010000032">
    <property type="protein sequence ID" value="KAF6234241.1"/>
    <property type="molecule type" value="Genomic_DNA"/>
</dbReference>
<sequence length="94" mass="10641">MEYIQRLQTEEFWENEIKAHGVRALHVPPTTGNHDSQLSLNTNWKASVSMTRGPNGNMVVDVWSSKMVQNPEWLEKITVIEESASVSSSLKSNK</sequence>